<dbReference type="InterPro" id="IPR003736">
    <property type="entry name" value="PAAI_dom"/>
</dbReference>
<accession>A0A346NJA8</accession>
<dbReference type="CDD" id="cd03443">
    <property type="entry name" value="PaaI_thioesterase"/>
    <property type="match status" value="1"/>
</dbReference>
<protein>
    <submittedName>
        <fullName evidence="4">PaaI family thioesterase</fullName>
    </submittedName>
</protein>
<dbReference type="AlphaFoldDB" id="A0A346NJA8"/>
<dbReference type="EMBL" id="CP031769">
    <property type="protein sequence ID" value="AXR05615.1"/>
    <property type="molecule type" value="Genomic_DNA"/>
</dbReference>
<keyword evidence="5" id="KW-1185">Reference proteome</keyword>
<evidence type="ECO:0000259" key="3">
    <source>
        <dbReference type="Pfam" id="PF03061"/>
    </source>
</evidence>
<comment type="similarity">
    <text evidence="1">Belongs to the thioesterase PaaI family.</text>
</comment>
<dbReference type="Proteomes" id="UP000262073">
    <property type="component" value="Chromosome"/>
</dbReference>
<dbReference type="SUPFAM" id="SSF54637">
    <property type="entry name" value="Thioesterase/thiol ester dehydrase-isomerase"/>
    <property type="match status" value="1"/>
</dbReference>
<dbReference type="PANTHER" id="PTHR21660">
    <property type="entry name" value="THIOESTERASE SUPERFAMILY MEMBER-RELATED"/>
    <property type="match status" value="1"/>
</dbReference>
<dbReference type="RefSeq" id="WP_108569057.1">
    <property type="nucleotide sequence ID" value="NZ_CP031769.1"/>
</dbReference>
<sequence length="143" mass="15099">MKLSEMSGLAHLEAIVSEAIPAPTIFKTMGMSELKVREGSVTINCQATKQHCNPMGGVHGGFAATVLDSVTGCAVHSELEKGVSYGTVDLTVKMMRPVPLNEPLVAEARVTHISRSIGIAEGVLKNSDGKLLASGYATCFIKR</sequence>
<dbReference type="Pfam" id="PF03061">
    <property type="entry name" value="4HBT"/>
    <property type="match status" value="1"/>
</dbReference>
<dbReference type="InterPro" id="IPR039298">
    <property type="entry name" value="ACOT13"/>
</dbReference>
<dbReference type="OrthoDB" id="9813282at2"/>
<evidence type="ECO:0000256" key="1">
    <source>
        <dbReference type="ARBA" id="ARBA00008324"/>
    </source>
</evidence>
<evidence type="ECO:0000313" key="4">
    <source>
        <dbReference type="EMBL" id="AXR05615.1"/>
    </source>
</evidence>
<name>A0A346NJA8_9ALTE</name>
<dbReference type="KEGG" id="salm:D0Y50_04035"/>
<proteinExistence type="inferred from homology"/>
<dbReference type="Gene3D" id="3.10.129.10">
    <property type="entry name" value="Hotdog Thioesterase"/>
    <property type="match status" value="1"/>
</dbReference>
<keyword evidence="2" id="KW-0378">Hydrolase</keyword>
<dbReference type="NCBIfam" id="TIGR00369">
    <property type="entry name" value="unchar_dom_1"/>
    <property type="match status" value="1"/>
</dbReference>
<dbReference type="InterPro" id="IPR029069">
    <property type="entry name" value="HotDog_dom_sf"/>
</dbReference>
<organism evidence="4 5">
    <name type="scientific">Salinimonas sediminis</name>
    <dbReference type="NCBI Taxonomy" id="2303538"/>
    <lineage>
        <taxon>Bacteria</taxon>
        <taxon>Pseudomonadati</taxon>
        <taxon>Pseudomonadota</taxon>
        <taxon>Gammaproteobacteria</taxon>
        <taxon>Alteromonadales</taxon>
        <taxon>Alteromonadaceae</taxon>
        <taxon>Alteromonas/Salinimonas group</taxon>
        <taxon>Salinimonas</taxon>
    </lineage>
</organism>
<dbReference type="GO" id="GO:0047617">
    <property type="term" value="F:fatty acyl-CoA hydrolase activity"/>
    <property type="evidence" value="ECO:0007669"/>
    <property type="project" value="InterPro"/>
</dbReference>
<reference evidence="4 5" key="1">
    <citation type="submission" date="2018-08" db="EMBL/GenBank/DDBJ databases">
        <title>Salinimonas sediminis sp. nov., a piezophilic bacterium isolated from a deep-sea sediment sample from the New Britain Trench.</title>
        <authorList>
            <person name="Cao J."/>
        </authorList>
    </citation>
    <scope>NUCLEOTIDE SEQUENCE [LARGE SCALE GENOMIC DNA]</scope>
    <source>
        <strain evidence="4 5">N102</strain>
    </source>
</reference>
<dbReference type="PANTHER" id="PTHR21660:SF1">
    <property type="entry name" value="ACYL-COENZYME A THIOESTERASE 13"/>
    <property type="match status" value="1"/>
</dbReference>
<evidence type="ECO:0000313" key="5">
    <source>
        <dbReference type="Proteomes" id="UP000262073"/>
    </source>
</evidence>
<evidence type="ECO:0000256" key="2">
    <source>
        <dbReference type="ARBA" id="ARBA00022801"/>
    </source>
</evidence>
<feature type="domain" description="Thioesterase" evidence="3">
    <location>
        <begin position="55"/>
        <end position="132"/>
    </location>
</feature>
<gene>
    <name evidence="4" type="ORF">D0Y50_04035</name>
</gene>
<dbReference type="InterPro" id="IPR006683">
    <property type="entry name" value="Thioestr_dom"/>
</dbReference>